<dbReference type="GO" id="GO:0046872">
    <property type="term" value="F:metal ion binding"/>
    <property type="evidence" value="ECO:0007669"/>
    <property type="project" value="InterPro"/>
</dbReference>
<dbReference type="AlphaFoldDB" id="A0A4Q7N9F2"/>
<dbReference type="Gene3D" id="3.30.830.10">
    <property type="entry name" value="Metalloenzyme, LuxS/M16 peptidase-like"/>
    <property type="match status" value="4"/>
</dbReference>
<dbReference type="InterPro" id="IPR001431">
    <property type="entry name" value="Pept_M16_Zn_BS"/>
</dbReference>
<keyword evidence="7" id="KW-0645">Protease</keyword>
<evidence type="ECO:0000256" key="4">
    <source>
        <dbReference type="SAM" id="SignalP"/>
    </source>
</evidence>
<dbReference type="RefSeq" id="WP_130361722.1">
    <property type="nucleotide sequence ID" value="NZ_SGXC01000003.1"/>
</dbReference>
<keyword evidence="7" id="KW-0378">Hydrolase</keyword>
<dbReference type="Pfam" id="PF05193">
    <property type="entry name" value="Peptidase_M16_C"/>
    <property type="match status" value="2"/>
</dbReference>
<feature type="chain" id="PRO_5020985131" evidence="4">
    <location>
        <begin position="35"/>
        <end position="927"/>
    </location>
</feature>
<protein>
    <submittedName>
        <fullName evidence="7">Zinc protease</fullName>
    </submittedName>
</protein>
<dbReference type="OrthoDB" id="9811314at2"/>
<evidence type="ECO:0000256" key="3">
    <source>
        <dbReference type="RuleBase" id="RU004447"/>
    </source>
</evidence>
<feature type="signal peptide" evidence="4">
    <location>
        <begin position="1"/>
        <end position="34"/>
    </location>
</feature>
<evidence type="ECO:0000313" key="8">
    <source>
        <dbReference type="Proteomes" id="UP000292445"/>
    </source>
</evidence>
<dbReference type="GO" id="GO:0004222">
    <property type="term" value="F:metalloendopeptidase activity"/>
    <property type="evidence" value="ECO:0007669"/>
    <property type="project" value="InterPro"/>
</dbReference>
<dbReference type="PANTHER" id="PTHR11851:SF49">
    <property type="entry name" value="MITOCHONDRIAL-PROCESSING PEPTIDASE SUBUNIT ALPHA"/>
    <property type="match status" value="1"/>
</dbReference>
<dbReference type="SUPFAM" id="SSF63411">
    <property type="entry name" value="LuxS/MPP-like metallohydrolase"/>
    <property type="match status" value="4"/>
</dbReference>
<proteinExistence type="inferred from homology"/>
<feature type="domain" description="Peptidase M16 N-terminal" evidence="5">
    <location>
        <begin position="67"/>
        <end position="212"/>
    </location>
</feature>
<comment type="caution">
    <text evidence="7">The sequence shown here is derived from an EMBL/GenBank/DDBJ whole genome shotgun (WGS) entry which is preliminary data.</text>
</comment>
<dbReference type="EMBL" id="SGXC01000003">
    <property type="protein sequence ID" value="RZS78765.1"/>
    <property type="molecule type" value="Genomic_DNA"/>
</dbReference>
<feature type="domain" description="Peptidase M16 C-terminal" evidence="6">
    <location>
        <begin position="679"/>
        <end position="856"/>
    </location>
</feature>
<evidence type="ECO:0000256" key="1">
    <source>
        <dbReference type="ARBA" id="ARBA00001947"/>
    </source>
</evidence>
<dbReference type="InterPro" id="IPR011249">
    <property type="entry name" value="Metalloenz_LuxS/M16"/>
</dbReference>
<reference evidence="7 8" key="1">
    <citation type="submission" date="2019-02" db="EMBL/GenBank/DDBJ databases">
        <title>Genomic Encyclopedia of Type Strains, Phase IV (KMG-IV): sequencing the most valuable type-strain genomes for metagenomic binning, comparative biology and taxonomic classification.</title>
        <authorList>
            <person name="Goeker M."/>
        </authorList>
    </citation>
    <scope>NUCLEOTIDE SEQUENCE [LARGE SCALE GENOMIC DNA]</scope>
    <source>
        <strain evidence="7 8">K24</strain>
    </source>
</reference>
<evidence type="ECO:0000313" key="7">
    <source>
        <dbReference type="EMBL" id="RZS78765.1"/>
    </source>
</evidence>
<organism evidence="7 8">
    <name type="scientific">Pigmentiphaga kullae</name>
    <dbReference type="NCBI Taxonomy" id="151784"/>
    <lineage>
        <taxon>Bacteria</taxon>
        <taxon>Pseudomonadati</taxon>
        <taxon>Pseudomonadota</taxon>
        <taxon>Betaproteobacteria</taxon>
        <taxon>Burkholderiales</taxon>
        <taxon>Alcaligenaceae</taxon>
        <taxon>Pigmentiphaga</taxon>
    </lineage>
</organism>
<evidence type="ECO:0000256" key="2">
    <source>
        <dbReference type="ARBA" id="ARBA00007261"/>
    </source>
</evidence>
<dbReference type="GO" id="GO:0006508">
    <property type="term" value="P:proteolysis"/>
    <property type="evidence" value="ECO:0007669"/>
    <property type="project" value="UniProtKB-KW"/>
</dbReference>
<keyword evidence="4" id="KW-0732">Signal</keyword>
<comment type="cofactor">
    <cofactor evidence="1">
        <name>Zn(2+)</name>
        <dbReference type="ChEBI" id="CHEBI:29105"/>
    </cofactor>
</comment>
<dbReference type="PROSITE" id="PS00143">
    <property type="entry name" value="INSULINASE"/>
    <property type="match status" value="1"/>
</dbReference>
<feature type="domain" description="Peptidase M16 C-terminal" evidence="6">
    <location>
        <begin position="221"/>
        <end position="395"/>
    </location>
</feature>
<gene>
    <name evidence="7" type="ORF">EV675_5422</name>
</gene>
<comment type="similarity">
    <text evidence="2 3">Belongs to the peptidase M16 family.</text>
</comment>
<accession>A0A4Q7N9F2</accession>
<dbReference type="InterPro" id="IPR011765">
    <property type="entry name" value="Pept_M16_N"/>
</dbReference>
<name>A0A4Q7N9F2_9BURK</name>
<dbReference type="InterPro" id="IPR007863">
    <property type="entry name" value="Peptidase_M16_C"/>
</dbReference>
<evidence type="ECO:0000259" key="6">
    <source>
        <dbReference type="Pfam" id="PF05193"/>
    </source>
</evidence>
<dbReference type="InterPro" id="IPR050361">
    <property type="entry name" value="MPP/UQCRC_Complex"/>
</dbReference>
<dbReference type="PANTHER" id="PTHR11851">
    <property type="entry name" value="METALLOPROTEASE"/>
    <property type="match status" value="1"/>
</dbReference>
<evidence type="ECO:0000259" key="5">
    <source>
        <dbReference type="Pfam" id="PF00675"/>
    </source>
</evidence>
<dbReference type="Pfam" id="PF00675">
    <property type="entry name" value="Peptidase_M16"/>
    <property type="match status" value="1"/>
</dbReference>
<keyword evidence="8" id="KW-1185">Reference proteome</keyword>
<sequence>MPSSLTANRSGLLGRAFACVALSAATLLPPATHAAQAQTQVAVPAGVQKLTSVEGINEYRLNNGLRILLAPDQSKPTTTVNMTYLVGSRQENYGETGMAHLLEHMLFKGTPTMRNALAEFSRRGLQANGSTWTDRTNYFASFAANEANLDWYLGWQADAMVNSLIARKDLDSEMTVVRNEMESGENNPFRVLMSKMMATAYQWHNYGKTTIGARSDVENVDIGRLQAFYRTYYQPDNAVLIVSGQFDEAKTLAVIARTFGKIPKPKRTLPRLYTEEPVQDGERSVTLRRAGGSPMVAAMYHTPQGGAADSAAMEMLASILGDAPSGRLYKSLVETKLAASTFGFTFGMYDPGMIMMGAQLQPGASLDAARDKMLETIESIKAQPITSEELERARTRWLKDWDMAYSDPQKVGVSLSESIAQGDWRLFFVTRDRVRDLKLADVQRVAESYLLQSNRTLGTYIPTDGPQRAPAPQPLDLQAELKGYKGDTDFVQAEAFDATPANIDARTQRKTLDLPNGPVKLALLPKSTRGHLVNARLVVQFGDAETLRGQREVSRAVGALLDNGTATMTRQQIEDRFDALRADVGFGGSGTSAVVDISTTRDNLPATLELVLDVLRNASFPEDQLDEYRRRGLASVQSARQEPTAVAQQTLARHDNPWPADDLRYTPSFDEQEAAYKALTRDALVQFHDRFYGAGRVRLAAVGDFDPAAVEQSLSKGLQGWKQAPTYTRVDDPYHAVPAKRFDVSLPDKANAFYLSTLPIKLQDTDADYPAAMLANYLLGSSETSRLWMRVREREGLSYNVRSQLSASSYEPSGQWTLYAIYAPSNRARLETAIKEESERVLREGFTAAEVKDGIDSLMNLRHLARAQDRRLVGAWSDYLDLDRTFAFAAESDRKLKALTAEQVNAALRKYFKPEDFSTAVAGTFKP</sequence>
<dbReference type="Proteomes" id="UP000292445">
    <property type="component" value="Unassembled WGS sequence"/>
</dbReference>